<dbReference type="PROSITE" id="PS00330">
    <property type="entry name" value="HEMOLYSIN_CALCIUM"/>
    <property type="match status" value="1"/>
</dbReference>
<evidence type="ECO:0000313" key="6">
    <source>
        <dbReference type="Proteomes" id="UP001201161"/>
    </source>
</evidence>
<dbReference type="Proteomes" id="UP001201161">
    <property type="component" value="Unassembled WGS sequence"/>
</dbReference>
<accession>A0ABS9HHF0</accession>
<keyword evidence="4" id="KW-0732">Signal</keyword>
<keyword evidence="6" id="KW-1185">Reference proteome</keyword>
<reference evidence="5 6" key="1">
    <citation type="submission" date="2022-01" db="EMBL/GenBank/DDBJ databases">
        <title>Nocardioides sp. nov., an actinomycete isolated from mining soil.</title>
        <authorList>
            <person name="Liu L."/>
        </authorList>
    </citation>
    <scope>NUCLEOTIDE SEQUENCE [LARGE SCALE GENOMIC DNA]</scope>
    <source>
        <strain evidence="5 6">KLBMP 9356</strain>
    </source>
</reference>
<dbReference type="PRINTS" id="PR00313">
    <property type="entry name" value="CABNDNGRPT"/>
</dbReference>
<dbReference type="Gene3D" id="2.150.10.10">
    <property type="entry name" value="Serralysin-like metalloprotease, C-terminal"/>
    <property type="match status" value="1"/>
</dbReference>
<dbReference type="Gene3D" id="2.160.20.160">
    <property type="match status" value="1"/>
</dbReference>
<dbReference type="Pfam" id="PF00353">
    <property type="entry name" value="HemolysinCabind"/>
    <property type="match status" value="2"/>
</dbReference>
<dbReference type="InterPro" id="IPR018511">
    <property type="entry name" value="Hemolysin-typ_Ca-bd_CS"/>
</dbReference>
<feature type="region of interest" description="Disordered" evidence="3">
    <location>
        <begin position="133"/>
        <end position="152"/>
    </location>
</feature>
<evidence type="ECO:0000256" key="4">
    <source>
        <dbReference type="SAM" id="SignalP"/>
    </source>
</evidence>
<feature type="compositionally biased region" description="Basic and acidic residues" evidence="3">
    <location>
        <begin position="454"/>
        <end position="482"/>
    </location>
</feature>
<evidence type="ECO:0008006" key="7">
    <source>
        <dbReference type="Google" id="ProtNLM"/>
    </source>
</evidence>
<evidence type="ECO:0000256" key="3">
    <source>
        <dbReference type="SAM" id="MobiDB-lite"/>
    </source>
</evidence>
<feature type="signal peptide" evidence="4">
    <location>
        <begin position="1"/>
        <end position="40"/>
    </location>
</feature>
<organism evidence="5 6">
    <name type="scientific">Nocardioides potassii</name>
    <dbReference type="NCBI Taxonomy" id="2911371"/>
    <lineage>
        <taxon>Bacteria</taxon>
        <taxon>Bacillati</taxon>
        <taxon>Actinomycetota</taxon>
        <taxon>Actinomycetes</taxon>
        <taxon>Propionibacteriales</taxon>
        <taxon>Nocardioidaceae</taxon>
        <taxon>Nocardioides</taxon>
    </lineage>
</organism>
<feature type="chain" id="PRO_5047528549" description="Calcium-binding protein" evidence="4">
    <location>
        <begin position="41"/>
        <end position="495"/>
    </location>
</feature>
<gene>
    <name evidence="5" type="ORF">L2K70_18215</name>
</gene>
<dbReference type="RefSeq" id="WP_236404663.1">
    <property type="nucleotide sequence ID" value="NZ_JAKJHZ010000010.1"/>
</dbReference>
<name>A0ABS9HHF0_9ACTN</name>
<evidence type="ECO:0000313" key="5">
    <source>
        <dbReference type="EMBL" id="MCF6379551.1"/>
    </source>
</evidence>
<feature type="region of interest" description="Disordered" evidence="3">
    <location>
        <begin position="443"/>
        <end position="482"/>
    </location>
</feature>
<keyword evidence="2" id="KW-0964">Secreted</keyword>
<dbReference type="EMBL" id="JAKJHZ010000010">
    <property type="protein sequence ID" value="MCF6379551.1"/>
    <property type="molecule type" value="Genomic_DNA"/>
</dbReference>
<dbReference type="SUPFAM" id="SSF51120">
    <property type="entry name" value="beta-Roll"/>
    <property type="match status" value="2"/>
</dbReference>
<dbReference type="InterPro" id="IPR050557">
    <property type="entry name" value="RTX_toxin/Mannuronan_C5-epim"/>
</dbReference>
<dbReference type="InterPro" id="IPR011049">
    <property type="entry name" value="Serralysin-like_metalloprot_C"/>
</dbReference>
<sequence length="495" mass="50646">MPDSYGPTRVPPRRRAALATALTIPLTIPLTLIAAAPSHAEPLTCQGRTVTVEGSTGTPGDDVMVVGQTLGGGASAGEGSDLVCVRITSSSEPFVFTVDAGPGDDTVVNESTDGNASLTVVLGAGSDAYTGSETGEAVHAGTGDWSRLGGSTDTERDVIDTRGGGDSVYSGSIDAGSGNRDQLTLGEGDDRLHWAGVQAGPTPDLGGGANTLHLYRGWQGNDLAVDPPTGTAAVDGRPVLRWSGAVTSWTVLVDNLRTTFTGTDANERVVFGSGSPVPSQGLMAPPSPDARRTVDLRGGDDSLVFYDTVGGDLVGGDGRDRVELGYCVEGAVRVGVAYTCLRNSSPRLEFTGAMDAWEEVVLAGAYVSLVGTESSEVLRGSGASIRMSGRGGDDLLTASRQRSTMDARRPVVMRGGDGDDILTGTYGDDRLVGGAGGDRVSGSSGADLLLGGSGRDRLSGGKGADRVRGGTGRDRADGYDGRDTCAAEVRRSCER</sequence>
<dbReference type="InterPro" id="IPR001343">
    <property type="entry name" value="Hemolysn_Ca-bd"/>
</dbReference>
<dbReference type="PANTHER" id="PTHR38340">
    <property type="entry name" value="S-LAYER PROTEIN"/>
    <property type="match status" value="1"/>
</dbReference>
<protein>
    <recommendedName>
        <fullName evidence="7">Calcium-binding protein</fullName>
    </recommendedName>
</protein>
<dbReference type="PANTHER" id="PTHR38340:SF1">
    <property type="entry name" value="S-LAYER PROTEIN"/>
    <property type="match status" value="1"/>
</dbReference>
<evidence type="ECO:0000256" key="2">
    <source>
        <dbReference type="ARBA" id="ARBA00022525"/>
    </source>
</evidence>
<evidence type="ECO:0000256" key="1">
    <source>
        <dbReference type="ARBA" id="ARBA00004613"/>
    </source>
</evidence>
<proteinExistence type="predicted"/>
<comment type="subcellular location">
    <subcellularLocation>
        <location evidence="1">Secreted</location>
    </subcellularLocation>
</comment>
<comment type="caution">
    <text evidence="5">The sequence shown here is derived from an EMBL/GenBank/DDBJ whole genome shotgun (WGS) entry which is preliminary data.</text>
</comment>